<protein>
    <recommendedName>
        <fullName evidence="5">Lipoprotein</fullName>
    </recommendedName>
</protein>
<comment type="caution">
    <text evidence="3">The sequence shown here is derived from an EMBL/GenBank/DDBJ whole genome shotgun (WGS) entry which is preliminary data.</text>
</comment>
<accession>A0ABR7T487</accession>
<evidence type="ECO:0000313" key="3">
    <source>
        <dbReference type="EMBL" id="MBC9785585.1"/>
    </source>
</evidence>
<dbReference type="EMBL" id="JACVHF010000015">
    <property type="protein sequence ID" value="MBC9785585.1"/>
    <property type="molecule type" value="Genomic_DNA"/>
</dbReference>
<reference evidence="3 4" key="1">
    <citation type="submission" date="2020-07" db="EMBL/GenBank/DDBJ databases">
        <title>Draft whole-genome sequence of Heliobacterium chlorum DSM 3682, type strain.</title>
        <authorList>
            <person name="Kyndt J.A."/>
            <person name="Meyer T.E."/>
            <person name="Imhoff J.F."/>
        </authorList>
    </citation>
    <scope>NUCLEOTIDE SEQUENCE [LARGE SCALE GENOMIC DNA]</scope>
    <source>
        <strain evidence="3 4">DSM 3682</strain>
    </source>
</reference>
<evidence type="ECO:0000256" key="2">
    <source>
        <dbReference type="SAM" id="SignalP"/>
    </source>
</evidence>
<evidence type="ECO:0008006" key="5">
    <source>
        <dbReference type="Google" id="ProtNLM"/>
    </source>
</evidence>
<keyword evidence="2" id="KW-0732">Signal</keyword>
<sequence length="65" mass="6879">MEKRVIAGILLLLFMATQGCASLKRPANPPAVEDPGGDPAKGSTYDDNEQPGPDNSDRRGSVPQK</sequence>
<proteinExistence type="predicted"/>
<keyword evidence="4" id="KW-1185">Reference proteome</keyword>
<feature type="compositionally biased region" description="Basic and acidic residues" evidence="1">
    <location>
        <begin position="55"/>
        <end position="65"/>
    </location>
</feature>
<name>A0ABR7T487_HELCL</name>
<evidence type="ECO:0000313" key="4">
    <source>
        <dbReference type="Proteomes" id="UP000617402"/>
    </source>
</evidence>
<dbReference type="Proteomes" id="UP000617402">
    <property type="component" value="Unassembled WGS sequence"/>
</dbReference>
<feature type="region of interest" description="Disordered" evidence="1">
    <location>
        <begin position="23"/>
        <end position="65"/>
    </location>
</feature>
<organism evidence="3 4">
    <name type="scientific">Heliobacterium chlorum</name>
    <dbReference type="NCBI Taxonomy" id="2698"/>
    <lineage>
        <taxon>Bacteria</taxon>
        <taxon>Bacillati</taxon>
        <taxon>Bacillota</taxon>
        <taxon>Clostridia</taxon>
        <taxon>Eubacteriales</taxon>
        <taxon>Heliobacteriaceae</taxon>
        <taxon>Heliobacterium</taxon>
    </lineage>
</organism>
<feature type="chain" id="PRO_5045164699" description="Lipoprotein" evidence="2">
    <location>
        <begin position="22"/>
        <end position="65"/>
    </location>
</feature>
<dbReference type="RefSeq" id="WP_188041033.1">
    <property type="nucleotide sequence ID" value="NZ_JACVHF010000015.1"/>
</dbReference>
<evidence type="ECO:0000256" key="1">
    <source>
        <dbReference type="SAM" id="MobiDB-lite"/>
    </source>
</evidence>
<gene>
    <name evidence="3" type="ORF">H1S01_13905</name>
</gene>
<feature type="signal peptide" evidence="2">
    <location>
        <begin position="1"/>
        <end position="21"/>
    </location>
</feature>
<dbReference type="PROSITE" id="PS51257">
    <property type="entry name" value="PROKAR_LIPOPROTEIN"/>
    <property type="match status" value="1"/>
</dbReference>